<protein>
    <recommendedName>
        <fullName evidence="5">NAD(P)-binding protein</fullName>
    </recommendedName>
</protein>
<evidence type="ECO:0008006" key="5">
    <source>
        <dbReference type="Google" id="ProtNLM"/>
    </source>
</evidence>
<dbReference type="EMBL" id="JANBPU010000176">
    <property type="protein sequence ID" value="KAJ1914860.1"/>
    <property type="molecule type" value="Genomic_DNA"/>
</dbReference>
<keyword evidence="1" id="KW-0560">Oxidoreductase</keyword>
<evidence type="ECO:0000313" key="3">
    <source>
        <dbReference type="EMBL" id="KAJ1914860.1"/>
    </source>
</evidence>
<evidence type="ECO:0000313" key="4">
    <source>
        <dbReference type="Proteomes" id="UP001150538"/>
    </source>
</evidence>
<dbReference type="InterPro" id="IPR002347">
    <property type="entry name" value="SDR_fam"/>
</dbReference>
<gene>
    <name evidence="3" type="ORF">H4219_004600</name>
</gene>
<evidence type="ECO:0000256" key="2">
    <source>
        <dbReference type="RuleBase" id="RU000363"/>
    </source>
</evidence>
<dbReference type="SUPFAM" id="SSF51735">
    <property type="entry name" value="NAD(P)-binding Rossmann-fold domains"/>
    <property type="match status" value="1"/>
</dbReference>
<evidence type="ECO:0000256" key="1">
    <source>
        <dbReference type="ARBA" id="ARBA00023002"/>
    </source>
</evidence>
<reference evidence="3" key="1">
    <citation type="submission" date="2022-07" db="EMBL/GenBank/DDBJ databases">
        <title>Phylogenomic reconstructions and comparative analyses of Kickxellomycotina fungi.</title>
        <authorList>
            <person name="Reynolds N.K."/>
            <person name="Stajich J.E."/>
            <person name="Barry K."/>
            <person name="Grigoriev I.V."/>
            <person name="Crous P."/>
            <person name="Smith M.E."/>
        </authorList>
    </citation>
    <scope>NUCLEOTIDE SEQUENCE</scope>
    <source>
        <strain evidence="3">NBRC 100468</strain>
    </source>
</reference>
<dbReference type="OrthoDB" id="191139at2759"/>
<proteinExistence type="inferred from homology"/>
<dbReference type="PANTHER" id="PTHR43157">
    <property type="entry name" value="PHOSPHATIDYLINOSITOL-GLYCAN BIOSYNTHESIS CLASS F PROTEIN-RELATED"/>
    <property type="match status" value="1"/>
</dbReference>
<comment type="caution">
    <text evidence="3">The sequence shown here is derived from an EMBL/GenBank/DDBJ whole genome shotgun (WGS) entry which is preliminary data.</text>
</comment>
<dbReference type="Proteomes" id="UP001150538">
    <property type="component" value="Unassembled WGS sequence"/>
</dbReference>
<dbReference type="InterPro" id="IPR036291">
    <property type="entry name" value="NAD(P)-bd_dom_sf"/>
</dbReference>
<dbReference type="Gene3D" id="3.40.50.720">
    <property type="entry name" value="NAD(P)-binding Rossmann-like Domain"/>
    <property type="match status" value="1"/>
</dbReference>
<dbReference type="PANTHER" id="PTHR43157:SF31">
    <property type="entry name" value="PHOSPHATIDYLINOSITOL-GLYCAN BIOSYNTHESIS CLASS F PROTEIN"/>
    <property type="match status" value="1"/>
</dbReference>
<comment type="similarity">
    <text evidence="2">Belongs to the short-chain dehydrogenases/reductases (SDR) family.</text>
</comment>
<dbReference type="AlphaFoldDB" id="A0A9W8DMK9"/>
<name>A0A9W8DMK9_9FUNG</name>
<dbReference type="Pfam" id="PF00106">
    <property type="entry name" value="adh_short"/>
    <property type="match status" value="1"/>
</dbReference>
<organism evidence="3 4">
    <name type="scientific">Mycoemilia scoparia</name>
    <dbReference type="NCBI Taxonomy" id="417184"/>
    <lineage>
        <taxon>Eukaryota</taxon>
        <taxon>Fungi</taxon>
        <taxon>Fungi incertae sedis</taxon>
        <taxon>Zoopagomycota</taxon>
        <taxon>Kickxellomycotina</taxon>
        <taxon>Kickxellomycetes</taxon>
        <taxon>Kickxellales</taxon>
        <taxon>Kickxellaceae</taxon>
        <taxon>Mycoemilia</taxon>
    </lineage>
</organism>
<dbReference type="PRINTS" id="PR00081">
    <property type="entry name" value="GDHRDH"/>
</dbReference>
<dbReference type="GO" id="GO:0016491">
    <property type="term" value="F:oxidoreductase activity"/>
    <property type="evidence" value="ECO:0007669"/>
    <property type="project" value="UniProtKB-KW"/>
</dbReference>
<sequence length="310" mass="33877">MGFTPFFGNDPKPEWIPTQRQDGKTILVTGASRGIGYGTAETLAALGARVIMAGNDPESLFKESMEKIIASTGCSSDKLEYLALDLGNLASIRETVSKWSQKGEKIDILINNAGIPGRPGTTSDGWELCWGINYLGTVLFTRLMLPYIKPGDDEPARIVFVSSSAHAITLGISTDEGYLQKSGGGFFSLRYGESKLAVLMFGQELSRRLEANKAKINTYVVHPGTTGSGFWSSFPVFIQSMIKSVTQTPAQGARTSIYCATEPKLANQSGKYYADCELAKHSFWASDQEKAKLLWNKTCEWLDVDPDNIL</sequence>
<accession>A0A9W8DMK9</accession>
<keyword evidence="4" id="KW-1185">Reference proteome</keyword>
<dbReference type="PRINTS" id="PR00080">
    <property type="entry name" value="SDRFAMILY"/>
</dbReference>